<dbReference type="EMBL" id="JAKUDL010000001">
    <property type="protein sequence ID" value="MCH4293189.1"/>
    <property type="molecule type" value="Genomic_DNA"/>
</dbReference>
<dbReference type="Proteomes" id="UP001297581">
    <property type="component" value="Unassembled WGS sequence"/>
</dbReference>
<dbReference type="SUPFAM" id="SSF55729">
    <property type="entry name" value="Acyl-CoA N-acyltransferases (Nat)"/>
    <property type="match status" value="1"/>
</dbReference>
<name>A0AAJ1BFZ2_9GAMM</name>
<evidence type="ECO:0000313" key="3">
    <source>
        <dbReference type="Proteomes" id="UP001297581"/>
    </source>
</evidence>
<dbReference type="GO" id="GO:0016747">
    <property type="term" value="F:acyltransferase activity, transferring groups other than amino-acyl groups"/>
    <property type="evidence" value="ECO:0007669"/>
    <property type="project" value="InterPro"/>
</dbReference>
<protein>
    <submittedName>
        <fullName evidence="2">GNAT family N-acetyltransferase</fullName>
    </submittedName>
</protein>
<dbReference type="PROSITE" id="PS51186">
    <property type="entry name" value="GNAT"/>
    <property type="match status" value="1"/>
</dbReference>
<comment type="caution">
    <text evidence="2">The sequence shown here is derived from an EMBL/GenBank/DDBJ whole genome shotgun (WGS) entry which is preliminary data.</text>
</comment>
<dbReference type="RefSeq" id="WP_240589787.1">
    <property type="nucleotide sequence ID" value="NZ_JAKUDL010000001.1"/>
</dbReference>
<reference evidence="2 3" key="1">
    <citation type="submission" date="2022-02" db="EMBL/GenBank/DDBJ databases">
        <title>The genome sequence of Shewanella sp. 3B26.</title>
        <authorList>
            <person name="Du J."/>
        </authorList>
    </citation>
    <scope>NUCLEOTIDE SEQUENCE [LARGE SCALE GENOMIC DNA]</scope>
    <source>
        <strain evidence="2 3">3B26</strain>
    </source>
</reference>
<dbReference type="InterPro" id="IPR016181">
    <property type="entry name" value="Acyl_CoA_acyltransferase"/>
</dbReference>
<evidence type="ECO:0000313" key="2">
    <source>
        <dbReference type="EMBL" id="MCH4293189.1"/>
    </source>
</evidence>
<dbReference type="CDD" id="cd04301">
    <property type="entry name" value="NAT_SF"/>
    <property type="match status" value="1"/>
</dbReference>
<accession>A0AAJ1BFZ2</accession>
<feature type="domain" description="N-acetyltransferase" evidence="1">
    <location>
        <begin position="1"/>
        <end position="160"/>
    </location>
</feature>
<organism evidence="2 3">
    <name type="scientific">Shewanella zhuhaiensis</name>
    <dbReference type="NCBI Taxonomy" id="2919576"/>
    <lineage>
        <taxon>Bacteria</taxon>
        <taxon>Pseudomonadati</taxon>
        <taxon>Pseudomonadota</taxon>
        <taxon>Gammaproteobacteria</taxon>
        <taxon>Alteromonadales</taxon>
        <taxon>Shewanellaceae</taxon>
        <taxon>Shewanella</taxon>
    </lineage>
</organism>
<dbReference type="Pfam" id="PF00583">
    <property type="entry name" value="Acetyltransf_1"/>
    <property type="match status" value="1"/>
</dbReference>
<dbReference type="Gene3D" id="3.40.630.30">
    <property type="match status" value="1"/>
</dbReference>
<dbReference type="AlphaFoldDB" id="A0AAJ1BFZ2"/>
<dbReference type="InterPro" id="IPR000182">
    <property type="entry name" value="GNAT_dom"/>
</dbReference>
<gene>
    <name evidence="2" type="ORF">MJ923_02575</name>
</gene>
<proteinExistence type="predicted"/>
<sequence length="163" mass="18257">MQLRAIRAEDWPMILDIQDECYQAVDPEPLHVLKSKWEVSPESCFVMEQEGQVLGYCLAHPWVEATPPPLYQALTELPLPNTLYLHDMAISARAQGLGAGTKALGKLKQVARRWSLNSLSLVAVQGADSYWRRQGFTDTQSLKCLGSYSEDASYMILPLEEAC</sequence>
<keyword evidence="3" id="KW-1185">Reference proteome</keyword>
<evidence type="ECO:0000259" key="1">
    <source>
        <dbReference type="PROSITE" id="PS51186"/>
    </source>
</evidence>